<keyword evidence="3" id="KW-1185">Reference proteome</keyword>
<sequence>MIDNIEHNKTLSTPQIAKLREQAEGLEGVFLNTLVKEMFSSIKTDKSSFGGGFAEQTWRGMQAEQYSTAMAQAGGIGLADQLMPSLIAMQEAAQNPINNSTVPNGAYSK</sequence>
<dbReference type="EMBL" id="CP118246">
    <property type="protein sequence ID" value="WDR03761.1"/>
    <property type="molecule type" value="Genomic_DNA"/>
</dbReference>
<accession>A0ABY7YR44</accession>
<organism evidence="2 3">
    <name type="scientific">Devosia algicola</name>
    <dbReference type="NCBI Taxonomy" id="3026418"/>
    <lineage>
        <taxon>Bacteria</taxon>
        <taxon>Pseudomonadati</taxon>
        <taxon>Pseudomonadota</taxon>
        <taxon>Alphaproteobacteria</taxon>
        <taxon>Hyphomicrobiales</taxon>
        <taxon>Devosiaceae</taxon>
        <taxon>Devosia</taxon>
    </lineage>
</organism>
<feature type="domain" description="Flagellar protein FlgJ N-terminal" evidence="1">
    <location>
        <begin position="36"/>
        <end position="83"/>
    </location>
</feature>
<gene>
    <name evidence="2" type="ORF">PSQ19_06845</name>
</gene>
<reference evidence="2 3" key="1">
    <citation type="submission" date="2023-02" db="EMBL/GenBank/DDBJ databases">
        <title>Devosia algicola sp. nov., isolated from the phycosphere of marine algae.</title>
        <authorList>
            <person name="Kim J.M."/>
            <person name="Lee J.K."/>
            <person name="Choi B.J."/>
            <person name="Bayburt H."/>
            <person name="Jeon C.O."/>
        </authorList>
    </citation>
    <scope>NUCLEOTIDE SEQUENCE [LARGE SCALE GENOMIC DNA]</scope>
    <source>
        <strain evidence="2 3">G20-9</strain>
    </source>
</reference>
<evidence type="ECO:0000313" key="3">
    <source>
        <dbReference type="Proteomes" id="UP001220530"/>
    </source>
</evidence>
<protein>
    <submittedName>
        <fullName evidence="2">Rod-binding protein</fullName>
    </submittedName>
</protein>
<evidence type="ECO:0000259" key="1">
    <source>
        <dbReference type="Pfam" id="PF10135"/>
    </source>
</evidence>
<dbReference type="RefSeq" id="WP_282220149.1">
    <property type="nucleotide sequence ID" value="NZ_CP118246.1"/>
</dbReference>
<name>A0ABY7YR44_9HYPH</name>
<dbReference type="Pfam" id="PF10135">
    <property type="entry name" value="Rod-binding"/>
    <property type="match status" value="1"/>
</dbReference>
<proteinExistence type="predicted"/>
<evidence type="ECO:0000313" key="2">
    <source>
        <dbReference type="EMBL" id="WDR03761.1"/>
    </source>
</evidence>
<dbReference type="Proteomes" id="UP001220530">
    <property type="component" value="Chromosome"/>
</dbReference>
<dbReference type="InterPro" id="IPR019301">
    <property type="entry name" value="Flagellar_prot_FlgJ_N"/>
</dbReference>